<protein>
    <submittedName>
        <fullName evidence="2">Uncharacterized protein</fullName>
    </submittedName>
</protein>
<evidence type="ECO:0000313" key="2">
    <source>
        <dbReference type="EMBL" id="QIO07338.1"/>
    </source>
</evidence>
<keyword evidence="1" id="KW-0732">Signal</keyword>
<gene>
    <name evidence="2" type="ORF">G8E00_16020</name>
</gene>
<feature type="chain" id="PRO_5026287745" evidence="1">
    <location>
        <begin position="19"/>
        <end position="155"/>
    </location>
</feature>
<dbReference type="InterPro" id="IPR054658">
    <property type="entry name" value="Extrcyto_LP"/>
</dbReference>
<dbReference type="RefSeq" id="WP_166226267.1">
    <property type="nucleotide sequence ID" value="NZ_CP049801.1"/>
</dbReference>
<dbReference type="NCBIfam" id="NF045616">
    <property type="entry name" value="Acin_mostly_LP"/>
    <property type="match status" value="1"/>
</dbReference>
<dbReference type="Proteomes" id="UP000502297">
    <property type="component" value="Chromosome"/>
</dbReference>
<feature type="signal peptide" evidence="1">
    <location>
        <begin position="1"/>
        <end position="18"/>
    </location>
</feature>
<dbReference type="AlphaFoldDB" id="A0A6G8RZW2"/>
<dbReference type="KEGG" id="asha:G8E00_16020"/>
<evidence type="ECO:0000256" key="1">
    <source>
        <dbReference type="SAM" id="SignalP"/>
    </source>
</evidence>
<proteinExistence type="predicted"/>
<evidence type="ECO:0000313" key="3">
    <source>
        <dbReference type="Proteomes" id="UP000502297"/>
    </source>
</evidence>
<organism evidence="2 3">
    <name type="scientific">Acinetobacter shaoyimingii</name>
    <dbReference type="NCBI Taxonomy" id="2715164"/>
    <lineage>
        <taxon>Bacteria</taxon>
        <taxon>Pseudomonadati</taxon>
        <taxon>Pseudomonadota</taxon>
        <taxon>Gammaproteobacteria</taxon>
        <taxon>Moraxellales</taxon>
        <taxon>Moraxellaceae</taxon>
        <taxon>Acinetobacter</taxon>
    </lineage>
</organism>
<sequence>MKILLLLLLMIFSTFAIASGDSKLYIKIKNDDICIYTNDPNSDYYDGRIYLYMGEVNTELAYQSSYSATYHHINIPKSFADCIAIKNSNFKHNIPYDINLDMNKAYSQRICVSKPNGKIQLMKVVDGYTCGREKHDYSGKNLFEKFITWIKSLLI</sequence>
<accession>A0A6G8RZW2</accession>
<reference evidence="2 3" key="1">
    <citation type="submission" date="2020-03" db="EMBL/GenBank/DDBJ databases">
        <authorList>
            <person name="Zhu W."/>
        </authorList>
    </citation>
    <scope>NUCLEOTIDE SEQUENCE [LARGE SCALE GENOMIC DNA]</scope>
    <source>
        <strain evidence="2 3">323-1</strain>
    </source>
</reference>
<dbReference type="EMBL" id="CP049801">
    <property type="protein sequence ID" value="QIO07338.1"/>
    <property type="molecule type" value="Genomic_DNA"/>
</dbReference>
<keyword evidence="3" id="KW-1185">Reference proteome</keyword>
<name>A0A6G8RZW2_9GAMM</name>